<feature type="transmembrane region" description="Helical" evidence="5">
    <location>
        <begin position="70"/>
        <end position="89"/>
    </location>
</feature>
<keyword evidence="3 5" id="KW-1133">Transmembrane helix</keyword>
<name>A0A9D2D2J2_9FIRM</name>
<dbReference type="EMBL" id="DXCH01000151">
    <property type="protein sequence ID" value="HIZ07358.1"/>
    <property type="molecule type" value="Genomic_DNA"/>
</dbReference>
<evidence type="ECO:0000256" key="1">
    <source>
        <dbReference type="ARBA" id="ARBA00004141"/>
    </source>
</evidence>
<dbReference type="Proteomes" id="UP000824024">
    <property type="component" value="Unassembled WGS sequence"/>
</dbReference>
<gene>
    <name evidence="8" type="ORF">IAA08_05415</name>
</gene>
<dbReference type="AlphaFoldDB" id="A0A9D2D2J2"/>
<feature type="domain" description="DZANK-type" evidence="7">
    <location>
        <begin position="3"/>
        <end position="50"/>
    </location>
</feature>
<keyword evidence="4 5" id="KW-0472">Membrane</keyword>
<reference evidence="8" key="2">
    <citation type="submission" date="2021-04" db="EMBL/GenBank/DDBJ databases">
        <authorList>
            <person name="Gilroy R."/>
        </authorList>
    </citation>
    <scope>NUCLEOTIDE SEQUENCE</scope>
    <source>
        <strain evidence="8">CHK192-9172</strain>
    </source>
</reference>
<evidence type="ECO:0000313" key="8">
    <source>
        <dbReference type="EMBL" id="HIZ07358.1"/>
    </source>
</evidence>
<evidence type="ECO:0000256" key="5">
    <source>
        <dbReference type="SAM" id="Phobius"/>
    </source>
</evidence>
<keyword evidence="2 5" id="KW-0812">Transmembrane</keyword>
<dbReference type="GO" id="GO:0016020">
    <property type="term" value="C:membrane"/>
    <property type="evidence" value="ECO:0007669"/>
    <property type="project" value="UniProtKB-SubCell"/>
</dbReference>
<accession>A0A9D2D2J2</accession>
<organism evidence="8 9">
    <name type="scientific">Candidatus Eubacterium avistercoris</name>
    <dbReference type="NCBI Taxonomy" id="2838567"/>
    <lineage>
        <taxon>Bacteria</taxon>
        <taxon>Bacillati</taxon>
        <taxon>Bacillota</taxon>
        <taxon>Clostridia</taxon>
        <taxon>Eubacteriales</taxon>
        <taxon>Eubacteriaceae</taxon>
        <taxon>Eubacterium</taxon>
    </lineage>
</organism>
<dbReference type="Pfam" id="PF05154">
    <property type="entry name" value="TM2"/>
    <property type="match status" value="1"/>
</dbReference>
<feature type="transmembrane region" description="Helical" evidence="5">
    <location>
        <begin position="95"/>
        <end position="126"/>
    </location>
</feature>
<comment type="caution">
    <text evidence="8">The sequence shown here is derived from an EMBL/GenBank/DDBJ whole genome shotgun (WGS) entry which is preliminary data.</text>
</comment>
<evidence type="ECO:0000256" key="4">
    <source>
        <dbReference type="ARBA" id="ARBA00023136"/>
    </source>
</evidence>
<comment type="subcellular location">
    <subcellularLocation>
        <location evidence="1">Membrane</location>
        <topology evidence="1">Multi-pass membrane protein</topology>
    </subcellularLocation>
</comment>
<dbReference type="InterPro" id="IPR025874">
    <property type="entry name" value="DZR"/>
</dbReference>
<proteinExistence type="predicted"/>
<evidence type="ECO:0000256" key="3">
    <source>
        <dbReference type="ARBA" id="ARBA00022989"/>
    </source>
</evidence>
<reference evidence="8" key="1">
    <citation type="journal article" date="2021" name="PeerJ">
        <title>Extensive microbial diversity within the chicken gut microbiome revealed by metagenomics and culture.</title>
        <authorList>
            <person name="Gilroy R."/>
            <person name="Ravi A."/>
            <person name="Getino M."/>
            <person name="Pursley I."/>
            <person name="Horton D.L."/>
            <person name="Alikhan N.F."/>
            <person name="Baker D."/>
            <person name="Gharbi K."/>
            <person name="Hall N."/>
            <person name="Watson M."/>
            <person name="Adriaenssens E.M."/>
            <person name="Foster-Nyarko E."/>
            <person name="Jarju S."/>
            <person name="Secka A."/>
            <person name="Antonio M."/>
            <person name="Oren A."/>
            <person name="Chaudhuri R.R."/>
            <person name="La Ragione R."/>
            <person name="Hildebrand F."/>
            <person name="Pallen M.J."/>
        </authorList>
    </citation>
    <scope>NUCLEOTIDE SEQUENCE</scope>
    <source>
        <strain evidence="8">CHK192-9172</strain>
    </source>
</reference>
<dbReference type="Pfam" id="PF12773">
    <property type="entry name" value="DZR"/>
    <property type="match status" value="1"/>
</dbReference>
<feature type="domain" description="TM2" evidence="6">
    <location>
        <begin position="66"/>
        <end position="107"/>
    </location>
</feature>
<dbReference type="InterPro" id="IPR007829">
    <property type="entry name" value="TM2"/>
</dbReference>
<evidence type="ECO:0000313" key="9">
    <source>
        <dbReference type="Proteomes" id="UP000824024"/>
    </source>
</evidence>
<evidence type="ECO:0000259" key="7">
    <source>
        <dbReference type="Pfam" id="PF12773"/>
    </source>
</evidence>
<protein>
    <submittedName>
        <fullName evidence="8">TM2 domain-containing protein</fullName>
    </submittedName>
</protein>
<evidence type="ECO:0000259" key="6">
    <source>
        <dbReference type="Pfam" id="PF05154"/>
    </source>
</evidence>
<sequence length="149" mass="15703">MYCKNCGKELPSENAEVCLQCGTIKGKGNRFCPNCGAPVNPGQDICLNCGIRLSSAQRPSTGTGGPKSKLTAGLFGIFLGQFGVHNFYLGYTTKAIIQVCVSGISILLSCCTAGLAFIGVLAMWIWGLVEGIMILTGHIDKDAQGNRLV</sequence>
<evidence type="ECO:0000256" key="2">
    <source>
        <dbReference type="ARBA" id="ARBA00022692"/>
    </source>
</evidence>